<feature type="domain" description="BTB" evidence="2">
    <location>
        <begin position="211"/>
        <end position="280"/>
    </location>
</feature>
<evidence type="ECO:0000313" key="3">
    <source>
        <dbReference type="EMBL" id="TBU29669.1"/>
    </source>
</evidence>
<name>A0A4Q9MPP6_9APHY</name>
<protein>
    <recommendedName>
        <fullName evidence="2">BTB domain-containing protein</fullName>
    </recommendedName>
</protein>
<dbReference type="PROSITE" id="PS50097">
    <property type="entry name" value="BTB"/>
    <property type="match status" value="1"/>
</dbReference>
<proteinExistence type="predicted"/>
<dbReference type="InterPro" id="IPR011333">
    <property type="entry name" value="SKP1/BTB/POZ_sf"/>
</dbReference>
<dbReference type="OrthoDB" id="6359816at2759"/>
<dbReference type="EMBL" id="ML143411">
    <property type="protein sequence ID" value="TBU29669.1"/>
    <property type="molecule type" value="Genomic_DNA"/>
</dbReference>
<sequence>MPRSMLASYRPHMGQSVQSSQSSSPVLVEHSAPPALPTTPQSSVITILPPAQPNAALGIYGSASSSGAAIFADSRIGRNRTPVEVDYGRDVVEPDIEKASAYGPPPVIRAPELHSFPPSPPLQPTNPMTLPPGSTPDRGSSPPPILPASRTSSPSIHSYSPNVTTRDLAASFDSPHRRDCNRYNYCPVPYTRYSPEEVTYLRDGEHWYEDGNVELLADGVQFRVYQQPLVEQSLILRELWEKARARGYSGPRVIHLSETSPEDVRHVLKFLYGGTACVEPSFEEVSAHIRFGHQYKTEKLLKRSLDYLKKFYVTRLEAWVQLPSIDPPFFQPIHAIGVVKLARLLGVDGAELLPIALMRCCTLGAEIVEGYICEDGAQVTLSSEDLGRCFVGRTRLLEASILATDKLRTHMVQDECKRPQRCKATLQRFVNELLDSNNADGQLVSELRCLRWDLSSIGCRRAYLGDDAGLAGEERELCPKCFPRMLEEQRKIFAKLPELMGVKVGGWGGKPTTT</sequence>
<feature type="region of interest" description="Disordered" evidence="1">
    <location>
        <begin position="96"/>
        <end position="162"/>
    </location>
</feature>
<reference evidence="3" key="1">
    <citation type="submission" date="2019-01" db="EMBL/GenBank/DDBJ databases">
        <title>Draft genome sequences of three monokaryotic isolates of the white-rot basidiomycete fungus Dichomitus squalens.</title>
        <authorList>
            <consortium name="DOE Joint Genome Institute"/>
            <person name="Lopez S.C."/>
            <person name="Andreopoulos B."/>
            <person name="Pangilinan J."/>
            <person name="Lipzen A."/>
            <person name="Riley R."/>
            <person name="Ahrendt S."/>
            <person name="Ng V."/>
            <person name="Barry K."/>
            <person name="Daum C."/>
            <person name="Grigoriev I.V."/>
            <person name="Hilden K.S."/>
            <person name="Makela M.R."/>
            <person name="de Vries R.P."/>
        </authorList>
    </citation>
    <scope>NUCLEOTIDE SEQUENCE [LARGE SCALE GENOMIC DNA]</scope>
    <source>
        <strain evidence="3">OM18370.1</strain>
    </source>
</reference>
<organism evidence="3">
    <name type="scientific">Dichomitus squalens</name>
    <dbReference type="NCBI Taxonomy" id="114155"/>
    <lineage>
        <taxon>Eukaryota</taxon>
        <taxon>Fungi</taxon>
        <taxon>Dikarya</taxon>
        <taxon>Basidiomycota</taxon>
        <taxon>Agaricomycotina</taxon>
        <taxon>Agaricomycetes</taxon>
        <taxon>Polyporales</taxon>
        <taxon>Polyporaceae</taxon>
        <taxon>Dichomitus</taxon>
    </lineage>
</organism>
<dbReference type="AlphaFoldDB" id="A0A4Q9MPP6"/>
<feature type="region of interest" description="Disordered" evidence="1">
    <location>
        <begin position="1"/>
        <end position="42"/>
    </location>
</feature>
<accession>A0A4Q9MPP6</accession>
<evidence type="ECO:0000256" key="1">
    <source>
        <dbReference type="SAM" id="MobiDB-lite"/>
    </source>
</evidence>
<feature type="compositionally biased region" description="Polar residues" evidence="1">
    <location>
        <begin position="149"/>
        <end position="162"/>
    </location>
</feature>
<feature type="compositionally biased region" description="Pro residues" evidence="1">
    <location>
        <begin position="117"/>
        <end position="134"/>
    </location>
</feature>
<dbReference type="Proteomes" id="UP000292957">
    <property type="component" value="Unassembled WGS sequence"/>
</dbReference>
<gene>
    <name evidence="3" type="ORF">BD311DRAFT_756007</name>
</gene>
<feature type="compositionally biased region" description="Low complexity" evidence="1">
    <location>
        <begin position="15"/>
        <end position="24"/>
    </location>
</feature>
<dbReference type="InterPro" id="IPR000210">
    <property type="entry name" value="BTB/POZ_dom"/>
</dbReference>
<dbReference type="SUPFAM" id="SSF54695">
    <property type="entry name" value="POZ domain"/>
    <property type="match status" value="1"/>
</dbReference>
<evidence type="ECO:0000259" key="2">
    <source>
        <dbReference type="PROSITE" id="PS50097"/>
    </source>
</evidence>
<dbReference type="Gene3D" id="3.30.710.10">
    <property type="entry name" value="Potassium Channel Kv1.1, Chain A"/>
    <property type="match status" value="1"/>
</dbReference>